<reference evidence="1 2" key="1">
    <citation type="submission" date="2013-09" db="EMBL/GenBank/DDBJ databases">
        <title>Whole genome shotgun sequence of Vibrio proteolyticus NBRC 13287.</title>
        <authorList>
            <person name="Isaki S."/>
            <person name="Hosoyama A."/>
            <person name="Numata M."/>
            <person name="Hashimoto M."/>
            <person name="Hosoyama Y."/>
            <person name="Tsuchikane K."/>
            <person name="Noguchi M."/>
            <person name="Hirakata S."/>
            <person name="Ichikawa N."/>
            <person name="Ohji S."/>
            <person name="Yamazoe A."/>
            <person name="Fujita N."/>
        </authorList>
    </citation>
    <scope>NUCLEOTIDE SEQUENCE [LARGE SCALE GENOMIC DNA]</scope>
    <source>
        <strain evidence="1 2">NBRC 13287</strain>
    </source>
</reference>
<dbReference type="STRING" id="1219065.VPR01S_15_00100"/>
<accession>U3A573</accession>
<organism evidence="1 2">
    <name type="scientific">Vibrio proteolyticus NBRC 13287</name>
    <dbReference type="NCBI Taxonomy" id="1219065"/>
    <lineage>
        <taxon>Bacteria</taxon>
        <taxon>Pseudomonadati</taxon>
        <taxon>Pseudomonadota</taxon>
        <taxon>Gammaproteobacteria</taxon>
        <taxon>Vibrionales</taxon>
        <taxon>Vibrionaceae</taxon>
        <taxon>Vibrio</taxon>
    </lineage>
</organism>
<protein>
    <submittedName>
        <fullName evidence="1">Uncharacterized protein</fullName>
    </submittedName>
</protein>
<comment type="caution">
    <text evidence="1">The sequence shown here is derived from an EMBL/GenBank/DDBJ whole genome shotgun (WGS) entry which is preliminary data.</text>
</comment>
<keyword evidence="2" id="KW-1185">Reference proteome</keyword>
<dbReference type="eggNOG" id="ENOG50307BY">
    <property type="taxonomic scope" value="Bacteria"/>
</dbReference>
<dbReference type="AlphaFoldDB" id="U3A573"/>
<name>U3A573_VIBPR</name>
<dbReference type="EMBL" id="BATJ01000015">
    <property type="protein sequence ID" value="GAD68492.1"/>
    <property type="molecule type" value="Genomic_DNA"/>
</dbReference>
<proteinExistence type="predicted"/>
<dbReference type="Proteomes" id="UP000016570">
    <property type="component" value="Unassembled WGS sequence"/>
</dbReference>
<evidence type="ECO:0000313" key="2">
    <source>
        <dbReference type="Proteomes" id="UP000016570"/>
    </source>
</evidence>
<sequence>MFHSPAGVCFSFQEGVDYATEKLEQLSLLSEDPQYDAESEYWNDWITLDDTNPLLTQSLESNYFGVGIWLPSEVEDRMHDMQAGEWIINHGLQFSVGLGDKQAGKPRMRFDYRWHNQYDGDVLMQVEVPF</sequence>
<evidence type="ECO:0000313" key="1">
    <source>
        <dbReference type="EMBL" id="GAD68492.1"/>
    </source>
</evidence>
<gene>
    <name evidence="1" type="ORF">VPR01S_15_00100</name>
</gene>